<dbReference type="InterPro" id="IPR036412">
    <property type="entry name" value="HAD-like_sf"/>
</dbReference>
<protein>
    <submittedName>
        <fullName evidence="1">Uncharacterized protein</fullName>
    </submittedName>
</protein>
<dbReference type="InterPro" id="IPR023214">
    <property type="entry name" value="HAD_sf"/>
</dbReference>
<dbReference type="EMBL" id="DRUC01000037">
    <property type="protein sequence ID" value="HHF48005.1"/>
    <property type="molecule type" value="Genomic_DNA"/>
</dbReference>
<proteinExistence type="predicted"/>
<accession>A0A7C3YF91</accession>
<reference evidence="1" key="1">
    <citation type="journal article" date="2020" name="mSystems">
        <title>Genome- and Community-Level Interaction Insights into Carbon Utilization and Element Cycling Functions of Hydrothermarchaeota in Hydrothermal Sediment.</title>
        <authorList>
            <person name="Zhou Z."/>
            <person name="Liu Y."/>
            <person name="Xu W."/>
            <person name="Pan J."/>
            <person name="Luo Z.H."/>
            <person name="Li M."/>
        </authorList>
    </citation>
    <scope>NUCLEOTIDE SEQUENCE [LARGE SCALE GENOMIC DNA]</scope>
    <source>
        <strain evidence="3">SpSt-10</strain>
        <strain evidence="2">SpSt-62</strain>
        <strain evidence="1">SpSt-97</strain>
    </source>
</reference>
<sequence>MHFFTDWEGPWIINDIAYELCISLFNNPEFFERLSQYDDYLYWVEKKPGYQAGDTLKLLAPFFVAADLKKEEIIEISKQTARFVKDASEAMDFLQKRYKPVVISTSYLPYLEITTKILDVDGDVYGTEFDPEKYNIDDKWKKWLLKKVDEIASLNDIEIENPDKKSVSYLNNLFWKELQKTPFKKVLDDAKVIGSEKKREIVKSYGEGIVITIGDSISDIGMFDYARKKGGLALSFNGNKFALEHANVALISESALSEALVVDVFINYGMSGLKKIDEIDHPLSDVDFELYFEVNDNVIKKSLKMRKKIRGKAGELG</sequence>
<dbReference type="Gene3D" id="1.10.3870.10">
    <property type="entry name" value="AF1437-like domain superfamily"/>
    <property type="match status" value="1"/>
</dbReference>
<organism evidence="1">
    <name type="scientific">Geoglobus ahangari</name>
    <dbReference type="NCBI Taxonomy" id="113653"/>
    <lineage>
        <taxon>Archaea</taxon>
        <taxon>Methanobacteriati</taxon>
        <taxon>Methanobacteriota</taxon>
        <taxon>Archaeoglobi</taxon>
        <taxon>Archaeoglobales</taxon>
        <taxon>Archaeoglobaceae</taxon>
        <taxon>Geoglobus</taxon>
    </lineage>
</organism>
<evidence type="ECO:0000313" key="1">
    <source>
        <dbReference type="EMBL" id="HGE66202.1"/>
    </source>
</evidence>
<evidence type="ECO:0000313" key="3">
    <source>
        <dbReference type="EMBL" id="HHF48005.1"/>
    </source>
</evidence>
<evidence type="ECO:0000313" key="2">
    <source>
        <dbReference type="EMBL" id="HGU59732.1"/>
    </source>
</evidence>
<dbReference type="EMBL" id="DTAK01000046">
    <property type="protein sequence ID" value="HGU59732.1"/>
    <property type="molecule type" value="Genomic_DNA"/>
</dbReference>
<name>A0A7C3YF91_9EURY</name>
<dbReference type="EMBL" id="DTPI01000024">
    <property type="protein sequence ID" value="HGE66202.1"/>
    <property type="molecule type" value="Genomic_DNA"/>
</dbReference>
<gene>
    <name evidence="3" type="ORF">ENL48_02050</name>
    <name evidence="2" type="ORF">ENT89_06240</name>
    <name evidence="1" type="ORF">ENX77_03630</name>
</gene>
<dbReference type="Gene3D" id="3.40.50.1000">
    <property type="entry name" value="HAD superfamily/HAD-like"/>
    <property type="match status" value="1"/>
</dbReference>
<dbReference type="AlphaFoldDB" id="A0A7C3YF91"/>
<comment type="caution">
    <text evidence="1">The sequence shown here is derived from an EMBL/GenBank/DDBJ whole genome shotgun (WGS) entry which is preliminary data.</text>
</comment>
<dbReference type="SUPFAM" id="SSF56784">
    <property type="entry name" value="HAD-like"/>
    <property type="match status" value="1"/>
</dbReference>